<dbReference type="PROSITE" id="PS50943">
    <property type="entry name" value="HTH_CROC1"/>
    <property type="match status" value="1"/>
</dbReference>
<name>A0A2C4PU93_9BACI</name>
<dbReference type="InterPro" id="IPR001387">
    <property type="entry name" value="Cro/C1-type_HTH"/>
</dbReference>
<dbReference type="GO" id="GO:0003677">
    <property type="term" value="F:DNA binding"/>
    <property type="evidence" value="ECO:0007669"/>
    <property type="project" value="UniProtKB-KW"/>
</dbReference>
<dbReference type="RefSeq" id="WP_000163953.1">
    <property type="nucleotide sequence ID" value="NZ_JBNMRH010000002.1"/>
</dbReference>
<evidence type="ECO:0000313" key="3">
    <source>
        <dbReference type="EMBL" id="PHD56109.1"/>
    </source>
</evidence>
<dbReference type="Gene3D" id="1.10.260.40">
    <property type="entry name" value="lambda repressor-like DNA-binding domains"/>
    <property type="match status" value="1"/>
</dbReference>
<gene>
    <name evidence="3" type="ORF">COF57_28260</name>
</gene>
<protein>
    <submittedName>
        <fullName evidence="3">XRE family transcriptional regulator</fullName>
    </submittedName>
</protein>
<dbReference type="EMBL" id="NUSP01000041">
    <property type="protein sequence ID" value="PHD56109.1"/>
    <property type="molecule type" value="Genomic_DNA"/>
</dbReference>
<dbReference type="SUPFAM" id="SSF47413">
    <property type="entry name" value="lambda repressor-like DNA-binding domains"/>
    <property type="match status" value="1"/>
</dbReference>
<dbReference type="SMART" id="SM00530">
    <property type="entry name" value="HTH_XRE"/>
    <property type="match status" value="1"/>
</dbReference>
<dbReference type="CDD" id="cd00093">
    <property type="entry name" value="HTH_XRE"/>
    <property type="match status" value="1"/>
</dbReference>
<sequence length="67" mass="7688">MTKLNTDRAKELRISLGYTQQFVAEYLSCSKSGYCYMEQGKRQPSLEKLGKLSTLYNVTTDELLEQS</sequence>
<reference evidence="3 4" key="1">
    <citation type="submission" date="2017-09" db="EMBL/GenBank/DDBJ databases">
        <title>Large-scale bioinformatics analysis of Bacillus genomes uncovers conserved roles of natural products in bacterial physiology.</title>
        <authorList>
            <consortium name="Agbiome Team Llc"/>
            <person name="Bleich R.M."/>
            <person name="Grubbs K.J."/>
            <person name="Santa Maria K.C."/>
            <person name="Allen S.E."/>
            <person name="Farag S."/>
            <person name="Shank E.A."/>
            <person name="Bowers A."/>
        </authorList>
    </citation>
    <scope>NUCLEOTIDE SEQUENCE [LARGE SCALE GENOMIC DNA]</scope>
    <source>
        <strain evidence="3 4">AFS044295</strain>
    </source>
</reference>
<dbReference type="InterPro" id="IPR010982">
    <property type="entry name" value="Lambda_DNA-bd_dom_sf"/>
</dbReference>
<comment type="caution">
    <text evidence="3">The sequence shown here is derived from an EMBL/GenBank/DDBJ whole genome shotgun (WGS) entry which is preliminary data.</text>
</comment>
<proteinExistence type="predicted"/>
<evidence type="ECO:0000259" key="2">
    <source>
        <dbReference type="PROSITE" id="PS50943"/>
    </source>
</evidence>
<dbReference type="Proteomes" id="UP000223364">
    <property type="component" value="Unassembled WGS sequence"/>
</dbReference>
<dbReference type="PANTHER" id="PTHR46558">
    <property type="entry name" value="TRACRIPTIONAL REGULATORY PROTEIN-RELATED-RELATED"/>
    <property type="match status" value="1"/>
</dbReference>
<dbReference type="AlphaFoldDB" id="A0A2C4PU93"/>
<accession>A0A2C4PU93</accession>
<evidence type="ECO:0000256" key="1">
    <source>
        <dbReference type="ARBA" id="ARBA00023125"/>
    </source>
</evidence>
<evidence type="ECO:0000313" key="4">
    <source>
        <dbReference type="Proteomes" id="UP000223364"/>
    </source>
</evidence>
<dbReference type="PANTHER" id="PTHR46558:SF14">
    <property type="entry name" value="HTH-TYPE TRANSCRIPTIONAL REGULATOR ANSR"/>
    <property type="match status" value="1"/>
</dbReference>
<organism evidence="3 4">
    <name type="scientific">Bacillus wiedmannii</name>
    <dbReference type="NCBI Taxonomy" id="1890302"/>
    <lineage>
        <taxon>Bacteria</taxon>
        <taxon>Bacillati</taxon>
        <taxon>Bacillota</taxon>
        <taxon>Bacilli</taxon>
        <taxon>Bacillales</taxon>
        <taxon>Bacillaceae</taxon>
        <taxon>Bacillus</taxon>
        <taxon>Bacillus cereus group</taxon>
    </lineage>
</organism>
<keyword evidence="1" id="KW-0238">DNA-binding</keyword>
<dbReference type="Pfam" id="PF01381">
    <property type="entry name" value="HTH_3"/>
    <property type="match status" value="1"/>
</dbReference>
<feature type="domain" description="HTH cro/C1-type" evidence="2">
    <location>
        <begin position="10"/>
        <end position="63"/>
    </location>
</feature>